<evidence type="ECO:0000256" key="6">
    <source>
        <dbReference type="ARBA" id="ARBA00022989"/>
    </source>
</evidence>
<gene>
    <name evidence="10" type="ORF">SaccyDRAFT_3127</name>
</gene>
<dbReference type="AlphaFoldDB" id="H5XKX8"/>
<feature type="transmembrane region" description="Helical" evidence="9">
    <location>
        <begin position="67"/>
        <end position="87"/>
    </location>
</feature>
<dbReference type="PANTHER" id="PTHR30047">
    <property type="entry name" value="HIGH-AFFINITY CHOLINE TRANSPORT PROTEIN-RELATED"/>
    <property type="match status" value="1"/>
</dbReference>
<feature type="transmembrane region" description="Helical" evidence="9">
    <location>
        <begin position="419"/>
        <end position="444"/>
    </location>
</feature>
<evidence type="ECO:0000256" key="1">
    <source>
        <dbReference type="ARBA" id="ARBA00004651"/>
    </source>
</evidence>
<evidence type="ECO:0000313" key="11">
    <source>
        <dbReference type="Proteomes" id="UP000002791"/>
    </source>
</evidence>
<feature type="transmembrane region" description="Helical" evidence="9">
    <location>
        <begin position="207"/>
        <end position="232"/>
    </location>
</feature>
<feature type="transmembrane region" description="Helical" evidence="9">
    <location>
        <begin position="465"/>
        <end position="484"/>
    </location>
</feature>
<evidence type="ECO:0000256" key="3">
    <source>
        <dbReference type="ARBA" id="ARBA00022448"/>
    </source>
</evidence>
<dbReference type="Proteomes" id="UP000002791">
    <property type="component" value="Chromosome"/>
</dbReference>
<keyword evidence="5 9" id="KW-0812">Transmembrane</keyword>
<dbReference type="NCBIfam" id="TIGR00842">
    <property type="entry name" value="bcct"/>
    <property type="match status" value="1"/>
</dbReference>
<evidence type="ECO:0000256" key="9">
    <source>
        <dbReference type="SAM" id="Phobius"/>
    </source>
</evidence>
<comment type="subcellular location">
    <subcellularLocation>
        <location evidence="1">Cell membrane</location>
        <topology evidence="1">Multi-pass membrane protein</topology>
    </subcellularLocation>
</comment>
<feature type="transmembrane region" description="Helical" evidence="9">
    <location>
        <begin position="490"/>
        <end position="510"/>
    </location>
</feature>
<organism evidence="10 11">
    <name type="scientific">Saccharomonospora cyanea NA-134</name>
    <dbReference type="NCBI Taxonomy" id="882082"/>
    <lineage>
        <taxon>Bacteria</taxon>
        <taxon>Bacillati</taxon>
        <taxon>Actinomycetota</taxon>
        <taxon>Actinomycetes</taxon>
        <taxon>Pseudonocardiales</taxon>
        <taxon>Pseudonocardiaceae</taxon>
        <taxon>Saccharomonospora</taxon>
    </lineage>
</organism>
<feature type="transmembrane region" description="Helical" evidence="9">
    <location>
        <begin position="156"/>
        <end position="179"/>
    </location>
</feature>
<comment type="similarity">
    <text evidence="2">Belongs to the BCCT transporter (TC 2.A.15) family.</text>
</comment>
<dbReference type="NCBIfam" id="NF007399">
    <property type="entry name" value="PRK09928.1"/>
    <property type="match status" value="1"/>
</dbReference>
<dbReference type="Pfam" id="PF02028">
    <property type="entry name" value="BCCT"/>
    <property type="match status" value="1"/>
</dbReference>
<dbReference type="eggNOG" id="COG1292">
    <property type="taxonomic scope" value="Bacteria"/>
</dbReference>
<evidence type="ECO:0000256" key="7">
    <source>
        <dbReference type="ARBA" id="ARBA00023136"/>
    </source>
</evidence>
<dbReference type="EMBL" id="CM001440">
    <property type="protein sequence ID" value="EHR61966.1"/>
    <property type="molecule type" value="Genomic_DNA"/>
</dbReference>
<feature type="region of interest" description="Disordered" evidence="8">
    <location>
        <begin position="1"/>
        <end position="21"/>
    </location>
</feature>
<keyword evidence="6 9" id="KW-1133">Transmembrane helix</keyword>
<evidence type="ECO:0000256" key="2">
    <source>
        <dbReference type="ARBA" id="ARBA00005658"/>
    </source>
</evidence>
<feature type="transmembrane region" description="Helical" evidence="9">
    <location>
        <begin position="29"/>
        <end position="47"/>
    </location>
</feature>
<sequence length="709" mass="77688">MATTDDNRNPPRPSTPDIGGTGEHGLKRLVFIGSATLIVALSVWAILTPTGASNAIGSAVAWISSSFGWYYFLAATLYLVFVVYVALSRYGRVKLGPQHSTPDYGVFSWAAMLFAAGIGIDLMFFSVAGPVSHYLAPPEGPGQTVEAARQAVVWTLFHYGITGWAMYALMGMALGYFAFRYRLPLAIRSALYPIIGRRIHGRFGDTVDLAAVIGTIFGISVSLGIGVVQLNYGLRFMFGIPEGVAAQLGLVALAVLMATLSAVSGVDKGIRRLSQLNIILAALLMLYVLVLESPARLLNTLILNIGDYVSRFPSMTLNTFAYDQPVEWLNDWTLFFWAWWVAWAPFVGLFLARISRGRTIRQFVAATLVVPFLFTLTFLSVLGNSAISVVRRGNAAFGETAMNAPEQGFYGLLAQYPGVTFSAGLATVVGLLLYVTSADSGALVMANLSSRLPTPVTDAKPWLRIFWALATGLLTMAMLIVGGVDALTSATIIMGLPFSLVMFLIIWGLYRALRVERFREEALRTTLPSSLSVRTTTSPGQAPGTWRHRLARALSYPGTRAATHFVDDVCRPALHEVAEELRDQGVPATVSEETDPDSKLPHLTLRVPMGAEQHFGYRLRPVERPTPSFAMRSVAGYDTYWRVEVHLPEGGQDYDVMGYTRDQLIGDVLDQYERHLEFLRLHRETEARHVLPDHTPGPRDEPTAGGEDR</sequence>
<dbReference type="PANTHER" id="PTHR30047:SF7">
    <property type="entry name" value="HIGH-AFFINITY CHOLINE TRANSPORT PROTEIN"/>
    <property type="match status" value="1"/>
</dbReference>
<dbReference type="InterPro" id="IPR018093">
    <property type="entry name" value="BCCT_CS"/>
</dbReference>
<feature type="transmembrane region" description="Helical" evidence="9">
    <location>
        <begin position="332"/>
        <end position="351"/>
    </location>
</feature>
<keyword evidence="3" id="KW-0813">Transport</keyword>
<keyword evidence="4" id="KW-1003">Cell membrane</keyword>
<feature type="transmembrane region" description="Helical" evidence="9">
    <location>
        <begin position="244"/>
        <end position="266"/>
    </location>
</feature>
<dbReference type="GO" id="GO:0005886">
    <property type="term" value="C:plasma membrane"/>
    <property type="evidence" value="ECO:0007669"/>
    <property type="project" value="UniProtKB-SubCell"/>
</dbReference>
<feature type="transmembrane region" description="Helical" evidence="9">
    <location>
        <begin position="107"/>
        <end position="136"/>
    </location>
</feature>
<keyword evidence="7 9" id="KW-0472">Membrane</keyword>
<accession>H5XKX8</accession>
<feature type="transmembrane region" description="Helical" evidence="9">
    <location>
        <begin position="363"/>
        <end position="382"/>
    </location>
</feature>
<evidence type="ECO:0000256" key="8">
    <source>
        <dbReference type="SAM" id="MobiDB-lite"/>
    </source>
</evidence>
<feature type="transmembrane region" description="Helical" evidence="9">
    <location>
        <begin position="273"/>
        <end position="291"/>
    </location>
</feature>
<reference evidence="10 11" key="1">
    <citation type="submission" date="2011-11" db="EMBL/GenBank/DDBJ databases">
        <title>The Noncontiguous Finished sequence of Saccharomonospora cyanea NA-134.</title>
        <authorList>
            <consortium name="US DOE Joint Genome Institute"/>
            <person name="Lucas S."/>
            <person name="Han J."/>
            <person name="Lapidus A."/>
            <person name="Cheng J.-F."/>
            <person name="Goodwin L."/>
            <person name="Pitluck S."/>
            <person name="Peters L."/>
            <person name="Ovchinnikova G."/>
            <person name="Lu M."/>
            <person name="Detter J.C."/>
            <person name="Han C."/>
            <person name="Tapia R."/>
            <person name="Land M."/>
            <person name="Hauser L."/>
            <person name="Kyrpides N."/>
            <person name="Ivanova N."/>
            <person name="Pagani I."/>
            <person name="Brambilla E.-M."/>
            <person name="Klenk H.-P."/>
            <person name="Woyke T."/>
        </authorList>
    </citation>
    <scope>NUCLEOTIDE SEQUENCE [LARGE SCALE GENOMIC DNA]</scope>
    <source>
        <strain evidence="10 11">NA-134</strain>
    </source>
</reference>
<dbReference type="RefSeq" id="WP_005457418.1">
    <property type="nucleotide sequence ID" value="NZ_CM001440.1"/>
</dbReference>
<feature type="region of interest" description="Disordered" evidence="8">
    <location>
        <begin position="687"/>
        <end position="709"/>
    </location>
</feature>
<evidence type="ECO:0000256" key="5">
    <source>
        <dbReference type="ARBA" id="ARBA00022692"/>
    </source>
</evidence>
<protein>
    <submittedName>
        <fullName evidence="10">Choline/carnitine/betaine transport</fullName>
    </submittedName>
</protein>
<dbReference type="PROSITE" id="PS01303">
    <property type="entry name" value="BCCT"/>
    <property type="match status" value="1"/>
</dbReference>
<dbReference type="GO" id="GO:0022857">
    <property type="term" value="F:transmembrane transporter activity"/>
    <property type="evidence" value="ECO:0007669"/>
    <property type="project" value="InterPro"/>
</dbReference>
<dbReference type="InterPro" id="IPR000060">
    <property type="entry name" value="BCCT_transptr"/>
</dbReference>
<evidence type="ECO:0000256" key="4">
    <source>
        <dbReference type="ARBA" id="ARBA00022475"/>
    </source>
</evidence>
<evidence type="ECO:0000313" key="10">
    <source>
        <dbReference type="EMBL" id="EHR61966.1"/>
    </source>
</evidence>
<name>H5XKX8_9PSEU</name>
<proteinExistence type="inferred from homology"/>
<keyword evidence="11" id="KW-1185">Reference proteome</keyword>
<dbReference type="HOGENOM" id="CLU_010118_3_1_11"/>